<evidence type="ECO:0000313" key="2">
    <source>
        <dbReference type="Proteomes" id="UP000053240"/>
    </source>
</evidence>
<gene>
    <name evidence="1" type="ORF">RR48_06549</name>
</gene>
<reference evidence="1 2" key="1">
    <citation type="journal article" date="2015" name="Nat. Commun.">
        <title>Outbred genome sequencing and CRISPR/Cas9 gene editing in butterflies.</title>
        <authorList>
            <person name="Li X."/>
            <person name="Fan D."/>
            <person name="Zhang W."/>
            <person name="Liu G."/>
            <person name="Zhang L."/>
            <person name="Zhao L."/>
            <person name="Fang X."/>
            <person name="Chen L."/>
            <person name="Dong Y."/>
            <person name="Chen Y."/>
            <person name="Ding Y."/>
            <person name="Zhao R."/>
            <person name="Feng M."/>
            <person name="Zhu Y."/>
            <person name="Feng Y."/>
            <person name="Jiang X."/>
            <person name="Zhu D."/>
            <person name="Xiang H."/>
            <person name="Feng X."/>
            <person name="Li S."/>
            <person name="Wang J."/>
            <person name="Zhang G."/>
            <person name="Kronforst M.R."/>
            <person name="Wang W."/>
        </authorList>
    </citation>
    <scope>NUCLEOTIDE SEQUENCE [LARGE SCALE GENOMIC DNA]</scope>
    <source>
        <strain evidence="1">Ya'a_city_454_Pm</strain>
        <tissue evidence="1">Whole body</tissue>
    </source>
</reference>
<name>A0A194RIU2_PAPMA</name>
<accession>A0A194RIU2</accession>
<dbReference type="InParanoid" id="A0A194RIU2"/>
<keyword evidence="2" id="KW-1185">Reference proteome</keyword>
<dbReference type="EMBL" id="KQ460106">
    <property type="protein sequence ID" value="KPJ17743.1"/>
    <property type="molecule type" value="Genomic_DNA"/>
</dbReference>
<sequence>MAEDLGDNASRMNDEEKVETEVLTLLDLKKRREAPGALVGSSDLASDALRCEALTPDVNLRCAIIPVDSKSVKTAPVMLRHRVDEFLKNKLRDYCPLAVLREN</sequence>
<organism evidence="1 2">
    <name type="scientific">Papilio machaon</name>
    <name type="common">Old World swallowtail butterfly</name>
    <dbReference type="NCBI Taxonomy" id="76193"/>
    <lineage>
        <taxon>Eukaryota</taxon>
        <taxon>Metazoa</taxon>
        <taxon>Ecdysozoa</taxon>
        <taxon>Arthropoda</taxon>
        <taxon>Hexapoda</taxon>
        <taxon>Insecta</taxon>
        <taxon>Pterygota</taxon>
        <taxon>Neoptera</taxon>
        <taxon>Endopterygota</taxon>
        <taxon>Lepidoptera</taxon>
        <taxon>Glossata</taxon>
        <taxon>Ditrysia</taxon>
        <taxon>Papilionoidea</taxon>
        <taxon>Papilionidae</taxon>
        <taxon>Papilioninae</taxon>
        <taxon>Papilio</taxon>
    </lineage>
</organism>
<protein>
    <submittedName>
        <fullName evidence="1">Uncharacterized protein</fullName>
    </submittedName>
</protein>
<evidence type="ECO:0000313" key="1">
    <source>
        <dbReference type="EMBL" id="KPJ17743.1"/>
    </source>
</evidence>
<dbReference type="Proteomes" id="UP000053240">
    <property type="component" value="Unassembled WGS sequence"/>
</dbReference>
<dbReference type="AlphaFoldDB" id="A0A194RIU2"/>
<proteinExistence type="predicted"/>